<dbReference type="Proteomes" id="UP000078492">
    <property type="component" value="Unassembled WGS sequence"/>
</dbReference>
<dbReference type="AlphaFoldDB" id="A0A151J939"/>
<dbReference type="EMBL" id="KQ979433">
    <property type="protein sequence ID" value="KYN21556.1"/>
    <property type="molecule type" value="Genomic_DNA"/>
</dbReference>
<proteinExistence type="predicted"/>
<organism evidence="1 2">
    <name type="scientific">Trachymyrmex cornetzi</name>
    <dbReference type="NCBI Taxonomy" id="471704"/>
    <lineage>
        <taxon>Eukaryota</taxon>
        <taxon>Metazoa</taxon>
        <taxon>Ecdysozoa</taxon>
        <taxon>Arthropoda</taxon>
        <taxon>Hexapoda</taxon>
        <taxon>Insecta</taxon>
        <taxon>Pterygota</taxon>
        <taxon>Neoptera</taxon>
        <taxon>Endopterygota</taxon>
        <taxon>Hymenoptera</taxon>
        <taxon>Apocrita</taxon>
        <taxon>Aculeata</taxon>
        <taxon>Formicoidea</taxon>
        <taxon>Formicidae</taxon>
        <taxon>Myrmicinae</taxon>
        <taxon>Trachymyrmex</taxon>
    </lineage>
</organism>
<name>A0A151J939_9HYME</name>
<accession>A0A151J939</accession>
<evidence type="ECO:0000313" key="1">
    <source>
        <dbReference type="EMBL" id="KYN21556.1"/>
    </source>
</evidence>
<gene>
    <name evidence="1" type="ORF">ALC57_06033</name>
</gene>
<keyword evidence="2" id="KW-1185">Reference proteome</keyword>
<sequence>MGSAPKAQAYVWFAPSRDYFSPSRNPVGTVDVDKRALVTIKLRVKGGLIRFCTKAKNPTFKESSESKEKHRKEKTLRAVGREKGAMRKRDFPLSRGYSKQRDHLGQSENVVVDTEETLDPSIEYFYMYEIFILAMRLAESRFIPLYIPASHPPASSKGEKILGPLTVKEGYATWFRKEILGDLRFAPQKRTIIEDIFSRLSDLARHRIRIYCWHTLLHTYVSCIYFVHCVKLGNISDSATRDILVQIYSSEIHDLGIYFISFCSL</sequence>
<reference evidence="1 2" key="1">
    <citation type="submission" date="2015-09" db="EMBL/GenBank/DDBJ databases">
        <title>Trachymyrmex cornetzi WGS genome.</title>
        <authorList>
            <person name="Nygaard S."/>
            <person name="Hu H."/>
            <person name="Boomsma J."/>
            <person name="Zhang G."/>
        </authorList>
    </citation>
    <scope>NUCLEOTIDE SEQUENCE [LARGE SCALE GENOMIC DNA]</scope>
    <source>
        <strain evidence="1">Tcor2-1</strain>
        <tissue evidence="1">Whole body</tissue>
    </source>
</reference>
<protein>
    <submittedName>
        <fullName evidence="1">Uncharacterized protein</fullName>
    </submittedName>
</protein>
<evidence type="ECO:0000313" key="2">
    <source>
        <dbReference type="Proteomes" id="UP000078492"/>
    </source>
</evidence>
<dbReference type="STRING" id="471704.A0A151J939"/>